<proteinExistence type="predicted"/>
<keyword evidence="3" id="KW-1185">Reference proteome</keyword>
<dbReference type="RefSeq" id="WP_194694797.1">
    <property type="nucleotide sequence ID" value="NZ_JADKPO010000002.1"/>
</dbReference>
<dbReference type="Pfam" id="PF04230">
    <property type="entry name" value="PS_pyruv_trans"/>
    <property type="match status" value="1"/>
</dbReference>
<dbReference type="AlphaFoldDB" id="A0A930VFP1"/>
<evidence type="ECO:0000313" key="2">
    <source>
        <dbReference type="EMBL" id="MBF4766644.1"/>
    </source>
</evidence>
<name>A0A930VFP1_9ACTN</name>
<evidence type="ECO:0000259" key="1">
    <source>
        <dbReference type="Pfam" id="PF04230"/>
    </source>
</evidence>
<feature type="domain" description="Polysaccharide pyruvyl transferase" evidence="1">
    <location>
        <begin position="93"/>
        <end position="213"/>
    </location>
</feature>
<gene>
    <name evidence="2" type="ORF">ISU10_02545</name>
</gene>
<dbReference type="EMBL" id="JADKPO010000002">
    <property type="protein sequence ID" value="MBF4766644.1"/>
    <property type="molecule type" value="Genomic_DNA"/>
</dbReference>
<protein>
    <submittedName>
        <fullName evidence="2">Polysaccharide pyruvyl transferase family protein</fullName>
    </submittedName>
</protein>
<reference evidence="2" key="1">
    <citation type="submission" date="2020-11" db="EMBL/GenBank/DDBJ databases">
        <title>Nocardioides cynanchi sp. nov., isolated from soil of rhizosphere of Cynanchum wilfordii.</title>
        <authorList>
            <person name="Lee J.-S."/>
            <person name="Suh M.K."/>
            <person name="Kim J.-S."/>
        </authorList>
    </citation>
    <scope>NUCLEOTIDE SEQUENCE</scope>
    <source>
        <strain evidence="2">KCTC 19276</strain>
    </source>
</reference>
<comment type="caution">
    <text evidence="2">The sequence shown here is derived from an EMBL/GenBank/DDBJ whole genome shotgun (WGS) entry which is preliminary data.</text>
</comment>
<dbReference type="InterPro" id="IPR007345">
    <property type="entry name" value="Polysacch_pyruvyl_Trfase"/>
</dbReference>
<sequence length="293" mass="32783">MPYESRTRRRLRVAGRYARSVAHPRSYPTVGVIPAYWWDGHPNFGDALTPWLLRPRGVLPFLTAPSQSHMVGVGSILEHLPDDYEGTIWGTGLMYDAAFSLPKARVLAVRGALTRDRIDAPADVTLGDPGLLAADVVRRRDVRYELGFLPHSNHFPSPQTRDLRSREDSRIHFIDVRRSPDFVVREISRCRHVLSTSLHGLVVADSFGIPAAWASLEPELMGSTYKFHDHESVVTPGWSRQIEVAVGDSVESITGRTRPADRDSVRASVEGLRASVTQLPVTRAFAPVAWWHR</sequence>
<keyword evidence="2" id="KW-0808">Transferase</keyword>
<evidence type="ECO:0000313" key="3">
    <source>
        <dbReference type="Proteomes" id="UP000660668"/>
    </source>
</evidence>
<dbReference type="Proteomes" id="UP000660668">
    <property type="component" value="Unassembled WGS sequence"/>
</dbReference>
<dbReference type="GO" id="GO:0016740">
    <property type="term" value="F:transferase activity"/>
    <property type="evidence" value="ECO:0007669"/>
    <property type="project" value="UniProtKB-KW"/>
</dbReference>
<organism evidence="2 3">
    <name type="scientific">Nocardioides agariphilus</name>
    <dbReference type="NCBI Taxonomy" id="433664"/>
    <lineage>
        <taxon>Bacteria</taxon>
        <taxon>Bacillati</taxon>
        <taxon>Actinomycetota</taxon>
        <taxon>Actinomycetes</taxon>
        <taxon>Propionibacteriales</taxon>
        <taxon>Nocardioidaceae</taxon>
        <taxon>Nocardioides</taxon>
    </lineage>
</organism>
<accession>A0A930VFP1</accession>